<dbReference type="Proteomes" id="UP000738431">
    <property type="component" value="Chromosome"/>
</dbReference>
<reference evidence="1 2" key="1">
    <citation type="submission" date="2023-12" db="EMBL/GenBank/DDBJ databases">
        <title>Description of an unclassified Opitutus bacterium of Verrucomicrobiota.</title>
        <authorList>
            <person name="Zhang D.-F."/>
        </authorList>
    </citation>
    <scope>NUCLEOTIDE SEQUENCE [LARGE SCALE GENOMIC DNA]</scope>
    <source>
        <strain evidence="1 2">WL0086</strain>
    </source>
</reference>
<dbReference type="InterPro" id="IPR011101">
    <property type="entry name" value="DUF5131"/>
</dbReference>
<dbReference type="RefSeq" id="WP_221029937.1">
    <property type="nucleotide sequence ID" value="NZ_CP139781.1"/>
</dbReference>
<dbReference type="Pfam" id="PF07505">
    <property type="entry name" value="DUF5131"/>
    <property type="match status" value="1"/>
</dbReference>
<sequence>MGLNTKIEWTHHTFNIVWGCAKVSEGCENCYAEKWAARCGFEWGPRAARRTFGDKHWREPLAWNRAAEKAGQRRRVFCSSMADVFEDHPTVSTERAKLFALIDATPWLDWMLLTKRPENIEHLTAFGYSDWPRNAWLGFTAENQKRFDERWPIVEHMGRLFRIPYLFCSAEPLLGPLDISAVEWNAGGEDEPESATLDLIIVGGESGGNAREFVVDHAYDIRLQCDRYDISFFMKQLGARPVTTNVNLLDWPDETEWLPWGDHAASARPNLYDRKGGDMSEWPEELKIREMPNE</sequence>
<keyword evidence="2" id="KW-1185">Reference proteome</keyword>
<evidence type="ECO:0000313" key="1">
    <source>
        <dbReference type="EMBL" id="WRQ89372.1"/>
    </source>
</evidence>
<dbReference type="EMBL" id="CP139781">
    <property type="protein sequence ID" value="WRQ89372.1"/>
    <property type="molecule type" value="Genomic_DNA"/>
</dbReference>
<gene>
    <name evidence="1" type="ORF">K1X11_008120</name>
</gene>
<name>A0ABZ1CD80_9BACT</name>
<protein>
    <submittedName>
        <fullName evidence="1">DUF5131 family protein</fullName>
    </submittedName>
</protein>
<accession>A0ABZ1CD80</accession>
<organism evidence="1 2">
    <name type="scientific">Actomonas aquatica</name>
    <dbReference type="NCBI Taxonomy" id="2866162"/>
    <lineage>
        <taxon>Bacteria</taxon>
        <taxon>Pseudomonadati</taxon>
        <taxon>Verrucomicrobiota</taxon>
        <taxon>Opitutia</taxon>
        <taxon>Opitutales</taxon>
        <taxon>Opitutaceae</taxon>
        <taxon>Actomonas</taxon>
    </lineage>
</organism>
<evidence type="ECO:0000313" key="2">
    <source>
        <dbReference type="Proteomes" id="UP000738431"/>
    </source>
</evidence>
<proteinExistence type="predicted"/>